<dbReference type="InterPro" id="IPR000644">
    <property type="entry name" value="CBS_dom"/>
</dbReference>
<dbReference type="InterPro" id="IPR046342">
    <property type="entry name" value="CBS_dom_sf"/>
</dbReference>
<evidence type="ECO:0000313" key="3">
    <source>
        <dbReference type="EMBL" id="MCW9714533.1"/>
    </source>
</evidence>
<gene>
    <name evidence="3" type="ORF">LQ318_16630</name>
</gene>
<dbReference type="PROSITE" id="PS51371">
    <property type="entry name" value="CBS"/>
    <property type="match status" value="2"/>
</dbReference>
<sequence length="222" mass="25059">MLVTKKLITSKFEPLKGDTSLESVKKRMEESGIYTLPVVDSTTHALIGQVSLRQLDGAEEGQVVSDLELEEPVKVYRSQHIFEAARLFLQYEREILPVIDEEWTLLGVITRDVILEHLAQLLNVAETGSAITVTLDRIDFSISEIVNIIETEGAKILGMTVEKPSESQQTFTISFVLDIQDVSRVAAALRRYDYIVATDSENEVLRDDLENRADELIKYIDM</sequence>
<evidence type="ECO:0000313" key="4">
    <source>
        <dbReference type="Proteomes" id="UP001207337"/>
    </source>
</evidence>
<proteinExistence type="predicted"/>
<keyword evidence="4" id="KW-1185">Reference proteome</keyword>
<feature type="domain" description="CBS" evidence="2">
    <location>
        <begin position="8"/>
        <end position="67"/>
    </location>
</feature>
<feature type="domain" description="CBS" evidence="2">
    <location>
        <begin position="68"/>
        <end position="126"/>
    </location>
</feature>
<evidence type="ECO:0000256" key="1">
    <source>
        <dbReference type="PROSITE-ProRule" id="PRU00703"/>
    </source>
</evidence>
<evidence type="ECO:0000259" key="2">
    <source>
        <dbReference type="PROSITE" id="PS51371"/>
    </source>
</evidence>
<dbReference type="InterPro" id="IPR006669">
    <property type="entry name" value="MgtE_transporter"/>
</dbReference>
<dbReference type="Pfam" id="PF00571">
    <property type="entry name" value="CBS"/>
    <property type="match status" value="2"/>
</dbReference>
<keyword evidence="1" id="KW-0129">CBS domain</keyword>
<name>A0ABT3Q355_9BACT</name>
<dbReference type="SMART" id="SM00116">
    <property type="entry name" value="CBS"/>
    <property type="match status" value="2"/>
</dbReference>
<dbReference type="Proteomes" id="UP001207337">
    <property type="component" value="Unassembled WGS sequence"/>
</dbReference>
<dbReference type="PANTHER" id="PTHR43773:SF1">
    <property type="entry name" value="MAGNESIUM TRANSPORTER MGTE"/>
    <property type="match status" value="1"/>
</dbReference>
<dbReference type="RefSeq" id="WP_265791887.1">
    <property type="nucleotide sequence ID" value="NZ_BAABRS010000006.1"/>
</dbReference>
<reference evidence="3 4" key="1">
    <citation type="submission" date="2021-11" db="EMBL/GenBank/DDBJ databases">
        <title>Aliifidinibius sp. nov., a new bacterium isolated from saline soil.</title>
        <authorList>
            <person name="Galisteo C."/>
            <person name="De La Haba R."/>
            <person name="Sanchez-Porro C."/>
            <person name="Ventosa A."/>
        </authorList>
    </citation>
    <scope>NUCLEOTIDE SEQUENCE [LARGE SCALE GENOMIC DNA]</scope>
    <source>
        <strain evidence="3 4">KACC 190600</strain>
    </source>
</reference>
<dbReference type="Gene3D" id="3.10.580.10">
    <property type="entry name" value="CBS-domain"/>
    <property type="match status" value="1"/>
</dbReference>
<accession>A0ABT3Q355</accession>
<organism evidence="3 4">
    <name type="scientific">Fodinibius salicampi</name>
    <dbReference type="NCBI Taxonomy" id="1920655"/>
    <lineage>
        <taxon>Bacteria</taxon>
        <taxon>Pseudomonadati</taxon>
        <taxon>Balneolota</taxon>
        <taxon>Balneolia</taxon>
        <taxon>Balneolales</taxon>
        <taxon>Balneolaceae</taxon>
        <taxon>Fodinibius</taxon>
    </lineage>
</organism>
<protein>
    <submittedName>
        <fullName evidence="3">CBS domain-containing protein</fullName>
    </submittedName>
</protein>
<dbReference type="EMBL" id="JAJNDC010000006">
    <property type="protein sequence ID" value="MCW9714533.1"/>
    <property type="molecule type" value="Genomic_DNA"/>
</dbReference>
<dbReference type="SUPFAM" id="SSF54631">
    <property type="entry name" value="CBS-domain pair"/>
    <property type="match status" value="1"/>
</dbReference>
<comment type="caution">
    <text evidence="3">The sequence shown here is derived from an EMBL/GenBank/DDBJ whole genome shotgun (WGS) entry which is preliminary data.</text>
</comment>
<dbReference type="PANTHER" id="PTHR43773">
    <property type="entry name" value="MAGNESIUM TRANSPORTER MGTE"/>
    <property type="match status" value="1"/>
</dbReference>